<comment type="caution">
    <text evidence="3">The sequence shown here is derived from an EMBL/GenBank/DDBJ whole genome shotgun (WGS) entry which is preliminary data.</text>
</comment>
<dbReference type="InterPro" id="IPR052350">
    <property type="entry name" value="Metallo-dep_Lactonases"/>
</dbReference>
<gene>
    <name evidence="3" type="ORF">Atai01_74700</name>
</gene>
<evidence type="ECO:0000259" key="2">
    <source>
        <dbReference type="Pfam" id="PF04909"/>
    </source>
</evidence>
<evidence type="ECO:0000256" key="1">
    <source>
        <dbReference type="ARBA" id="ARBA00038310"/>
    </source>
</evidence>
<dbReference type="AlphaFoldDB" id="A0A9W6VLT8"/>
<comment type="similarity">
    <text evidence="1">Belongs to the metallo-dependent hydrolases superfamily.</text>
</comment>
<dbReference type="InterPro" id="IPR032466">
    <property type="entry name" value="Metal_Hydrolase"/>
</dbReference>
<sequence length="130" mass="14082">METVAALPGSPFVLENLAKPLVATGVFEPWASDLARLAALPNVDYKLSGLVTEADWALWTVDDLRPYADHALEVFGPDRVLFGSDWPVCTLAADYGQVVRAAEELMAGLSMTERDAVFGGNAGRLYRLNL</sequence>
<dbReference type="Gene3D" id="3.20.20.140">
    <property type="entry name" value="Metal-dependent hydrolases"/>
    <property type="match status" value="1"/>
</dbReference>
<dbReference type="Proteomes" id="UP001165136">
    <property type="component" value="Unassembled WGS sequence"/>
</dbReference>
<organism evidence="3 4">
    <name type="scientific">Amycolatopsis taiwanensis</name>
    <dbReference type="NCBI Taxonomy" id="342230"/>
    <lineage>
        <taxon>Bacteria</taxon>
        <taxon>Bacillati</taxon>
        <taxon>Actinomycetota</taxon>
        <taxon>Actinomycetes</taxon>
        <taxon>Pseudonocardiales</taxon>
        <taxon>Pseudonocardiaceae</taxon>
        <taxon>Amycolatopsis</taxon>
    </lineage>
</organism>
<dbReference type="SUPFAM" id="SSF51556">
    <property type="entry name" value="Metallo-dependent hydrolases"/>
    <property type="match status" value="1"/>
</dbReference>
<proteinExistence type="inferred from homology"/>
<dbReference type="GO" id="GO:0016787">
    <property type="term" value="F:hydrolase activity"/>
    <property type="evidence" value="ECO:0007669"/>
    <property type="project" value="InterPro"/>
</dbReference>
<name>A0A9W6VLT8_9PSEU</name>
<dbReference type="Pfam" id="PF04909">
    <property type="entry name" value="Amidohydro_2"/>
    <property type="match status" value="1"/>
</dbReference>
<dbReference type="PANTHER" id="PTHR43569:SF2">
    <property type="entry name" value="AMIDOHYDROLASE-RELATED DOMAIN-CONTAINING PROTEIN"/>
    <property type="match status" value="1"/>
</dbReference>
<evidence type="ECO:0000313" key="3">
    <source>
        <dbReference type="EMBL" id="GLY70851.1"/>
    </source>
</evidence>
<reference evidence="3" key="1">
    <citation type="submission" date="2023-03" db="EMBL/GenBank/DDBJ databases">
        <title>Amycolatopsis taiwanensis NBRC 103393.</title>
        <authorList>
            <person name="Ichikawa N."/>
            <person name="Sato H."/>
            <person name="Tonouchi N."/>
        </authorList>
    </citation>
    <scope>NUCLEOTIDE SEQUENCE</scope>
    <source>
        <strain evidence="3">NBRC 103393</strain>
    </source>
</reference>
<dbReference type="EMBL" id="BSTI01000027">
    <property type="protein sequence ID" value="GLY70851.1"/>
    <property type="molecule type" value="Genomic_DNA"/>
</dbReference>
<accession>A0A9W6VLT8</accession>
<protein>
    <recommendedName>
        <fullName evidence="2">Amidohydrolase-related domain-containing protein</fullName>
    </recommendedName>
</protein>
<keyword evidence="4" id="KW-1185">Reference proteome</keyword>
<dbReference type="InterPro" id="IPR006680">
    <property type="entry name" value="Amidohydro-rel"/>
</dbReference>
<dbReference type="PANTHER" id="PTHR43569">
    <property type="entry name" value="AMIDOHYDROLASE"/>
    <property type="match status" value="1"/>
</dbReference>
<evidence type="ECO:0000313" key="4">
    <source>
        <dbReference type="Proteomes" id="UP001165136"/>
    </source>
</evidence>
<feature type="domain" description="Amidohydrolase-related" evidence="2">
    <location>
        <begin position="4"/>
        <end position="128"/>
    </location>
</feature>